<name>A0A1H0Q9T6_9ACTN</name>
<keyword evidence="3 7" id="KW-0698">rRNA processing</keyword>
<feature type="binding site" evidence="7">
    <location>
        <begin position="60"/>
        <end position="62"/>
    </location>
    <ligand>
        <name>S-adenosyl-L-methionine</name>
        <dbReference type="ChEBI" id="CHEBI:59789"/>
    </ligand>
</feature>
<evidence type="ECO:0000256" key="5">
    <source>
        <dbReference type="ARBA" id="ARBA00022679"/>
    </source>
</evidence>
<dbReference type="EC" id="2.1.1.199" evidence="7"/>
<keyword evidence="5 7" id="KW-0808">Transferase</keyword>
<feature type="region of interest" description="Disordered" evidence="8">
    <location>
        <begin position="310"/>
        <end position="343"/>
    </location>
</feature>
<evidence type="ECO:0000256" key="6">
    <source>
        <dbReference type="ARBA" id="ARBA00022691"/>
    </source>
</evidence>
<dbReference type="SUPFAM" id="SSF81799">
    <property type="entry name" value="Putative methyltransferase TM0872, insert domain"/>
    <property type="match status" value="1"/>
</dbReference>
<dbReference type="HAMAP" id="MF_01007">
    <property type="entry name" value="16SrRNA_methyltr_H"/>
    <property type="match status" value="1"/>
</dbReference>
<keyword evidence="2 7" id="KW-0963">Cytoplasm</keyword>
<dbReference type="FunFam" id="1.10.150.170:FF:000001">
    <property type="entry name" value="Ribosomal RNA small subunit methyltransferase H"/>
    <property type="match status" value="1"/>
</dbReference>
<evidence type="ECO:0000256" key="1">
    <source>
        <dbReference type="ARBA" id="ARBA00010396"/>
    </source>
</evidence>
<evidence type="ECO:0000256" key="7">
    <source>
        <dbReference type="HAMAP-Rule" id="MF_01007"/>
    </source>
</evidence>
<dbReference type="OrthoDB" id="9806637at2"/>
<keyword evidence="4 7" id="KW-0489">Methyltransferase</keyword>
<dbReference type="STRING" id="1090615.SAMN04515671_3016"/>
<protein>
    <recommendedName>
        <fullName evidence="7">Ribosomal RNA small subunit methyltransferase H</fullName>
        <ecNumber evidence="7">2.1.1.199</ecNumber>
    </recommendedName>
    <alternativeName>
        <fullName evidence="7">16S rRNA m(4)C1402 methyltransferase</fullName>
    </alternativeName>
    <alternativeName>
        <fullName evidence="7">rRNA (cytosine-N(4)-)-methyltransferase RsmH</fullName>
    </alternativeName>
</protein>
<evidence type="ECO:0000256" key="8">
    <source>
        <dbReference type="SAM" id="MobiDB-lite"/>
    </source>
</evidence>
<dbReference type="PIRSF" id="PIRSF004486">
    <property type="entry name" value="MraW"/>
    <property type="match status" value="1"/>
</dbReference>
<feature type="binding site" evidence="7">
    <location>
        <position position="79"/>
    </location>
    <ligand>
        <name>S-adenosyl-L-methionine</name>
        <dbReference type="ChEBI" id="CHEBI:59789"/>
    </ligand>
</feature>
<evidence type="ECO:0000313" key="9">
    <source>
        <dbReference type="EMBL" id="SDP13449.1"/>
    </source>
</evidence>
<comment type="subcellular location">
    <subcellularLocation>
        <location evidence="7">Cytoplasm</location>
    </subcellularLocation>
</comment>
<reference evidence="9 10" key="1">
    <citation type="submission" date="2016-10" db="EMBL/GenBank/DDBJ databases">
        <authorList>
            <person name="de Groot N.N."/>
        </authorList>
    </citation>
    <scope>NUCLEOTIDE SEQUENCE [LARGE SCALE GENOMIC DNA]</scope>
    <source>
        <strain evidence="10">P4-7,KCTC 19426,CECT 7604</strain>
    </source>
</reference>
<dbReference type="InterPro" id="IPR023397">
    <property type="entry name" value="SAM-dep_MeTrfase_MraW_recog"/>
</dbReference>
<feature type="compositionally biased region" description="Basic and acidic residues" evidence="8">
    <location>
        <begin position="333"/>
        <end position="343"/>
    </location>
</feature>
<proteinExistence type="inferred from homology"/>
<feature type="region of interest" description="Disordered" evidence="8">
    <location>
        <begin position="1"/>
        <end position="22"/>
    </location>
</feature>
<sequence>MAPGSDPHDDHTAGQSHPEAEGSADRIHVPVLAARIVSLFLPAFATVPEPVFVDGTLGMGGHTLLMLAAVPQLRVIGIDRDPAALRIAGARIEAAGFGDRVELVHATNDQVGAVIRRRARDGVQGILFDLGVSSLQLDQVDRGFAYSVDAPLDMRMDPTTGVTAADVLNTYTAGDLARVLSRYGEEKFAKKIAFAIVRERAKEPFRTSARLVELLYAEIPAPARRTGGHPAKRTFQALRIEVNNELGVLTTAIPAAVDALAVGGRIVVMSFQSLEDRIVKHAIAPGTQSTAPIDLPVDLPGHEAKLRWLTRGSEKPTEEEINENPRAASARLRAAERVRKATP</sequence>
<dbReference type="Proteomes" id="UP000198741">
    <property type="component" value="Chromosome I"/>
</dbReference>
<accession>A0A1H0Q9T6</accession>
<evidence type="ECO:0000313" key="10">
    <source>
        <dbReference type="Proteomes" id="UP000198741"/>
    </source>
</evidence>
<keyword evidence="10" id="KW-1185">Reference proteome</keyword>
<feature type="binding site" evidence="7">
    <location>
        <position position="136"/>
    </location>
    <ligand>
        <name>S-adenosyl-L-methionine</name>
        <dbReference type="ChEBI" id="CHEBI:59789"/>
    </ligand>
</feature>
<dbReference type="PANTHER" id="PTHR11265">
    <property type="entry name" value="S-ADENOSYL-METHYLTRANSFERASE MRAW"/>
    <property type="match status" value="1"/>
</dbReference>
<dbReference type="CDD" id="cd02440">
    <property type="entry name" value="AdoMet_MTases"/>
    <property type="match status" value="1"/>
</dbReference>
<dbReference type="EMBL" id="LT629710">
    <property type="protein sequence ID" value="SDP13449.1"/>
    <property type="molecule type" value="Genomic_DNA"/>
</dbReference>
<comment type="catalytic activity">
    <reaction evidence="7">
        <text>cytidine(1402) in 16S rRNA + S-adenosyl-L-methionine = N(4)-methylcytidine(1402) in 16S rRNA + S-adenosyl-L-homocysteine + H(+)</text>
        <dbReference type="Rhea" id="RHEA:42928"/>
        <dbReference type="Rhea" id="RHEA-COMP:10286"/>
        <dbReference type="Rhea" id="RHEA-COMP:10287"/>
        <dbReference type="ChEBI" id="CHEBI:15378"/>
        <dbReference type="ChEBI" id="CHEBI:57856"/>
        <dbReference type="ChEBI" id="CHEBI:59789"/>
        <dbReference type="ChEBI" id="CHEBI:74506"/>
        <dbReference type="ChEBI" id="CHEBI:82748"/>
        <dbReference type="EC" id="2.1.1.199"/>
    </reaction>
</comment>
<dbReference type="RefSeq" id="WP_090477132.1">
    <property type="nucleotide sequence ID" value="NZ_LT629710.1"/>
</dbReference>
<dbReference type="GO" id="GO:0005737">
    <property type="term" value="C:cytoplasm"/>
    <property type="evidence" value="ECO:0007669"/>
    <property type="project" value="UniProtKB-SubCell"/>
</dbReference>
<comment type="similarity">
    <text evidence="1 7">Belongs to the methyltransferase superfamily. RsmH family.</text>
</comment>
<dbReference type="Pfam" id="PF01795">
    <property type="entry name" value="Methyltransf_5"/>
    <property type="match status" value="1"/>
</dbReference>
<comment type="function">
    <text evidence="7">Specifically methylates the N4 position of cytidine in position 1402 (C1402) of 16S rRNA.</text>
</comment>
<feature type="binding site" evidence="7">
    <location>
        <position position="129"/>
    </location>
    <ligand>
        <name>S-adenosyl-L-methionine</name>
        <dbReference type="ChEBI" id="CHEBI:59789"/>
    </ligand>
</feature>
<dbReference type="InterPro" id="IPR002903">
    <property type="entry name" value="RsmH"/>
</dbReference>
<gene>
    <name evidence="7" type="primary">rsmH</name>
    <name evidence="9" type="ORF">SAMN04515671_3016</name>
</gene>
<evidence type="ECO:0000256" key="2">
    <source>
        <dbReference type="ARBA" id="ARBA00022490"/>
    </source>
</evidence>
<dbReference type="GO" id="GO:0071424">
    <property type="term" value="F:rRNA (cytosine-N4-)-methyltransferase activity"/>
    <property type="evidence" value="ECO:0007669"/>
    <property type="project" value="UniProtKB-UniRule"/>
</dbReference>
<organism evidence="9 10">
    <name type="scientific">Nakamurella panacisegetis</name>
    <dbReference type="NCBI Taxonomy" id="1090615"/>
    <lineage>
        <taxon>Bacteria</taxon>
        <taxon>Bacillati</taxon>
        <taxon>Actinomycetota</taxon>
        <taxon>Actinomycetes</taxon>
        <taxon>Nakamurellales</taxon>
        <taxon>Nakamurellaceae</taxon>
        <taxon>Nakamurella</taxon>
    </lineage>
</organism>
<dbReference type="PANTHER" id="PTHR11265:SF0">
    <property type="entry name" value="12S RRNA N4-METHYLCYTIDINE METHYLTRANSFERASE"/>
    <property type="match status" value="1"/>
</dbReference>
<dbReference type="Gene3D" id="3.40.50.150">
    <property type="entry name" value="Vaccinia Virus protein VP39"/>
    <property type="match status" value="1"/>
</dbReference>
<dbReference type="GO" id="GO:0070475">
    <property type="term" value="P:rRNA base methylation"/>
    <property type="evidence" value="ECO:0007669"/>
    <property type="project" value="UniProtKB-UniRule"/>
</dbReference>
<dbReference type="NCBIfam" id="TIGR00006">
    <property type="entry name" value="16S rRNA (cytosine(1402)-N(4))-methyltransferase RsmH"/>
    <property type="match status" value="1"/>
</dbReference>
<comment type="caution">
    <text evidence="7">Lacks conserved residue(s) required for the propagation of feature annotation.</text>
</comment>
<dbReference type="SUPFAM" id="SSF53335">
    <property type="entry name" value="S-adenosyl-L-methionine-dependent methyltransferases"/>
    <property type="match status" value="1"/>
</dbReference>
<keyword evidence="6 7" id="KW-0949">S-adenosyl-L-methionine</keyword>
<dbReference type="AlphaFoldDB" id="A0A1H0Q9T6"/>
<dbReference type="InterPro" id="IPR029063">
    <property type="entry name" value="SAM-dependent_MTases_sf"/>
</dbReference>
<evidence type="ECO:0000256" key="3">
    <source>
        <dbReference type="ARBA" id="ARBA00022552"/>
    </source>
</evidence>
<dbReference type="Gene3D" id="1.10.150.170">
    <property type="entry name" value="Putative methyltransferase TM0872, insert domain"/>
    <property type="match status" value="1"/>
</dbReference>
<evidence type="ECO:0000256" key="4">
    <source>
        <dbReference type="ARBA" id="ARBA00022603"/>
    </source>
</evidence>